<evidence type="ECO:0000313" key="2">
    <source>
        <dbReference type="EMBL" id="GFX93290.1"/>
    </source>
</evidence>
<protein>
    <submittedName>
        <fullName evidence="2">Uncharacterized protein</fullName>
    </submittedName>
</protein>
<proteinExistence type="predicted"/>
<evidence type="ECO:0000256" key="1">
    <source>
        <dbReference type="SAM" id="MobiDB-lite"/>
    </source>
</evidence>
<feature type="region of interest" description="Disordered" evidence="1">
    <location>
        <begin position="181"/>
        <end position="225"/>
    </location>
</feature>
<feature type="compositionally biased region" description="Acidic residues" evidence="1">
    <location>
        <begin position="194"/>
        <end position="204"/>
    </location>
</feature>
<keyword evidence="3" id="KW-1185">Reference proteome</keyword>
<organism evidence="2 3">
    <name type="scientific">Trichonephila clavipes</name>
    <name type="common">Golden silk orbweaver</name>
    <name type="synonym">Nephila clavipes</name>
    <dbReference type="NCBI Taxonomy" id="2585209"/>
    <lineage>
        <taxon>Eukaryota</taxon>
        <taxon>Metazoa</taxon>
        <taxon>Ecdysozoa</taxon>
        <taxon>Arthropoda</taxon>
        <taxon>Chelicerata</taxon>
        <taxon>Arachnida</taxon>
        <taxon>Araneae</taxon>
        <taxon>Araneomorphae</taxon>
        <taxon>Entelegynae</taxon>
        <taxon>Araneoidea</taxon>
        <taxon>Nephilidae</taxon>
        <taxon>Trichonephila</taxon>
    </lineage>
</organism>
<comment type="caution">
    <text evidence="2">The sequence shown here is derived from an EMBL/GenBank/DDBJ whole genome shotgun (WGS) entry which is preliminary data.</text>
</comment>
<sequence length="239" mass="27270">MDPGNINTIPDYSDIRTELRLGIQSSEDINEIGEIVLNWQERIFSLVNSNFTEIFSQYSSLEGSELERIRADFQEIEVMVTEVKRLVESGKKVQGEAKDKLESMTLDVSKDDFQNEVTEIIYLLNVLEDMASLIYEFANQFQPALFYSWIRTNCSLSTKTDYVLLQTALFPCWNFARDQQRGLPHPPAPHEQDMDFSSDSETDNIETNLSQQMTPSPTLTSPAIGDLEEDFQKIGTTSN</sequence>
<dbReference type="AlphaFoldDB" id="A0A8X6REQ9"/>
<accession>A0A8X6REQ9</accession>
<dbReference type="Proteomes" id="UP000887159">
    <property type="component" value="Unassembled WGS sequence"/>
</dbReference>
<evidence type="ECO:0000313" key="3">
    <source>
        <dbReference type="Proteomes" id="UP000887159"/>
    </source>
</evidence>
<feature type="compositionally biased region" description="Polar residues" evidence="1">
    <location>
        <begin position="205"/>
        <end position="221"/>
    </location>
</feature>
<dbReference type="EMBL" id="BMAU01021172">
    <property type="protein sequence ID" value="GFX93290.1"/>
    <property type="molecule type" value="Genomic_DNA"/>
</dbReference>
<name>A0A8X6REQ9_TRICX</name>
<gene>
    <name evidence="2" type="ORF">TNCV_4761691</name>
</gene>
<reference evidence="2" key="1">
    <citation type="submission" date="2020-08" db="EMBL/GenBank/DDBJ databases">
        <title>Multicomponent nature underlies the extraordinary mechanical properties of spider dragline silk.</title>
        <authorList>
            <person name="Kono N."/>
            <person name="Nakamura H."/>
            <person name="Mori M."/>
            <person name="Yoshida Y."/>
            <person name="Ohtoshi R."/>
            <person name="Malay A.D."/>
            <person name="Moran D.A.P."/>
            <person name="Tomita M."/>
            <person name="Numata K."/>
            <person name="Arakawa K."/>
        </authorList>
    </citation>
    <scope>NUCLEOTIDE SEQUENCE</scope>
</reference>